<name>A0A8S5Q1C6_9CAUD</name>
<evidence type="ECO:0000313" key="1">
    <source>
        <dbReference type="EMBL" id="DAE12633.1"/>
    </source>
</evidence>
<protein>
    <submittedName>
        <fullName evidence="1">Uncharacterized protein</fullName>
    </submittedName>
</protein>
<proteinExistence type="predicted"/>
<reference evidence="1" key="1">
    <citation type="journal article" date="2021" name="Proc. Natl. Acad. Sci. U.S.A.">
        <title>A Catalog of Tens of Thousands of Viruses from Human Metagenomes Reveals Hidden Associations with Chronic Diseases.</title>
        <authorList>
            <person name="Tisza M.J."/>
            <person name="Buck C.B."/>
        </authorList>
    </citation>
    <scope>NUCLEOTIDE SEQUENCE</scope>
    <source>
        <strain evidence="1">CtOCb13</strain>
    </source>
</reference>
<accession>A0A8S5Q1C6</accession>
<dbReference type="EMBL" id="BK015555">
    <property type="protein sequence ID" value="DAE12633.1"/>
    <property type="molecule type" value="Genomic_DNA"/>
</dbReference>
<sequence>MIASNEFEKKVEIYEIKRNRKNMDFTALDEKVKTMLTTGHLFNGYDIETKGLDMQDM</sequence>
<organism evidence="1">
    <name type="scientific">Siphoviridae sp. ctOCb13</name>
    <dbReference type="NCBI Taxonomy" id="2825477"/>
    <lineage>
        <taxon>Viruses</taxon>
        <taxon>Duplodnaviria</taxon>
        <taxon>Heunggongvirae</taxon>
        <taxon>Uroviricota</taxon>
        <taxon>Caudoviricetes</taxon>
    </lineage>
</organism>